<dbReference type="InterPro" id="IPR023123">
    <property type="entry name" value="Tubulin_C"/>
</dbReference>
<keyword evidence="4 9" id="KW-0547">Nucleotide-binding</keyword>
<comment type="subunit">
    <text evidence="9">Dimer of alpha and beta chains. A typical microtubule is a hollow water-filled tube with an outer diameter of 25 nm and an inner diameter of 15 nM. Alpha-beta heterodimers associate head-to-tail to form protofilaments running lengthwise along the microtubule wall with the beta-tubulin subunit facing the microtubule plus end conferring a structural polarity. Microtubules usually have 13 protofilaments but different protofilament numbers can be found in some organisms and specialized cells.</text>
</comment>
<dbReference type="GO" id="GO:0005525">
    <property type="term" value="F:GTP binding"/>
    <property type="evidence" value="ECO:0007669"/>
    <property type="project" value="UniProtKB-UniRule"/>
</dbReference>
<dbReference type="Proteomes" id="UP001295684">
    <property type="component" value="Unassembled WGS sequence"/>
</dbReference>
<proteinExistence type="inferred from homology"/>
<comment type="caution">
    <text evidence="11">The sequence shown here is derived from an EMBL/GenBank/DDBJ whole genome shotgun (WGS) entry which is preliminary data.</text>
</comment>
<dbReference type="AlphaFoldDB" id="A0AAD1X7S7"/>
<evidence type="ECO:0000256" key="5">
    <source>
        <dbReference type="ARBA" id="ARBA00022801"/>
    </source>
</evidence>
<comment type="catalytic activity">
    <reaction evidence="8">
        <text>GTP + H2O = GDP + phosphate + H(+)</text>
        <dbReference type="Rhea" id="RHEA:19669"/>
        <dbReference type="ChEBI" id="CHEBI:15377"/>
        <dbReference type="ChEBI" id="CHEBI:15378"/>
        <dbReference type="ChEBI" id="CHEBI:37565"/>
        <dbReference type="ChEBI" id="CHEBI:43474"/>
        <dbReference type="ChEBI" id="CHEBI:58189"/>
    </reaction>
    <physiologicalReaction direction="left-to-right" evidence="8">
        <dbReference type="Rhea" id="RHEA:19670"/>
    </physiologicalReaction>
</comment>
<dbReference type="InterPro" id="IPR036525">
    <property type="entry name" value="Tubulin/FtsZ_GTPase_sf"/>
</dbReference>
<dbReference type="EMBL" id="CAMPGE010003129">
    <property type="protein sequence ID" value="CAI2361952.1"/>
    <property type="molecule type" value="Genomic_DNA"/>
</dbReference>
<dbReference type="InterPro" id="IPR018316">
    <property type="entry name" value="Tubulin/FtsZ_2-layer-sand-dom"/>
</dbReference>
<dbReference type="Pfam" id="PF03953">
    <property type="entry name" value="Tubulin_C"/>
    <property type="match status" value="1"/>
</dbReference>
<sequence>MKEIVSLNIGRAGIRVGDEITQTFKQEHDYYHNSPEADYTDGFSTFFGYNEEEKSYQPRSLLIDFEPETLDTLKRSKSGGMYSESNFCEFQDEEVCNYARGYYTVGEEVIGQCMDRIQKIAEDCDSLQGFMGVASLAGGTGSGFGARVLEGVKDEFKSKERLWIPIFPESWLHTSAMSSYDCVLGNEAVRENANIVIPFDSRVDLAGGLDEWKLYDKEFCSINKSIAQVVSYITCSMRFGEGLFCNLKDISKILINNSDLKYLSGAHSSKIVKADKENETNPTEMLLNCLETPFQMIKCDPRIHLKIRSCAIFRNDATLEDINSAIEIINEKSNMSQDWFSDSFQWCQNKLMPIYNNEEGIHQQSGCLTLSNSASVVELFDYIGVKFDHLFSESIKCYFHHYQAEGMELEQFEEARANLKDLEVMYEQMEISPNS</sequence>
<evidence type="ECO:0000256" key="6">
    <source>
        <dbReference type="ARBA" id="ARBA00022990"/>
    </source>
</evidence>
<evidence type="ECO:0000313" key="11">
    <source>
        <dbReference type="EMBL" id="CAI2361952.1"/>
    </source>
</evidence>
<keyword evidence="3 9" id="KW-0493">Microtubule</keyword>
<keyword evidence="6" id="KW-0007">Acetylation</keyword>
<dbReference type="InterPro" id="IPR000217">
    <property type="entry name" value="Tubulin"/>
</dbReference>
<comment type="function">
    <text evidence="9">Tubulin is the major constituent of microtubules, a cylinder consisting of laterally associated linear protofilaments composed of alpha- and beta-tubulin heterodimers. Microtubules grow by the addition of GTP-tubulin dimers to the microtubule end, where a stabilizing cap forms. Below the cap, tubulin dimers are in GDP-bound state, owing to GTPase activity of alpha-tubulin.</text>
</comment>
<dbReference type="PRINTS" id="PR01162">
    <property type="entry name" value="ALPHATUBULIN"/>
</dbReference>
<gene>
    <name evidence="11" type="ORF">ECRASSUSDP1_LOCUS3268</name>
</gene>
<comment type="similarity">
    <text evidence="1 9">Belongs to the tubulin family.</text>
</comment>
<dbReference type="GO" id="GO:0005200">
    <property type="term" value="F:structural constituent of cytoskeleton"/>
    <property type="evidence" value="ECO:0007669"/>
    <property type="project" value="InterPro"/>
</dbReference>
<name>A0AAD1X7S7_EUPCR</name>
<dbReference type="InterPro" id="IPR008280">
    <property type="entry name" value="Tub_FtsZ_C"/>
</dbReference>
<evidence type="ECO:0000256" key="8">
    <source>
        <dbReference type="ARBA" id="ARBA00049117"/>
    </source>
</evidence>
<keyword evidence="12" id="KW-1185">Reference proteome</keyword>
<evidence type="ECO:0000256" key="9">
    <source>
        <dbReference type="RuleBase" id="RU000352"/>
    </source>
</evidence>
<dbReference type="GO" id="GO:0005874">
    <property type="term" value="C:microtubule"/>
    <property type="evidence" value="ECO:0007669"/>
    <property type="project" value="UniProtKB-KW"/>
</dbReference>
<organism evidence="11 12">
    <name type="scientific">Euplotes crassus</name>
    <dbReference type="NCBI Taxonomy" id="5936"/>
    <lineage>
        <taxon>Eukaryota</taxon>
        <taxon>Sar</taxon>
        <taxon>Alveolata</taxon>
        <taxon>Ciliophora</taxon>
        <taxon>Intramacronucleata</taxon>
        <taxon>Spirotrichea</taxon>
        <taxon>Hypotrichia</taxon>
        <taxon>Euplotida</taxon>
        <taxon>Euplotidae</taxon>
        <taxon>Moneuplotes</taxon>
    </lineage>
</organism>
<reference evidence="11" key="1">
    <citation type="submission" date="2023-07" db="EMBL/GenBank/DDBJ databases">
        <authorList>
            <consortium name="AG Swart"/>
            <person name="Singh M."/>
            <person name="Singh A."/>
            <person name="Seah K."/>
            <person name="Emmerich C."/>
        </authorList>
    </citation>
    <scope>NUCLEOTIDE SEQUENCE</scope>
    <source>
        <strain evidence="11">DP1</strain>
    </source>
</reference>
<evidence type="ECO:0000256" key="2">
    <source>
        <dbReference type="ARBA" id="ARBA00022490"/>
    </source>
</evidence>
<dbReference type="InterPro" id="IPR017975">
    <property type="entry name" value="Tubulin_CS"/>
</dbReference>
<keyword evidence="5" id="KW-0378">Hydrolase</keyword>
<dbReference type="GO" id="GO:0016787">
    <property type="term" value="F:hydrolase activity"/>
    <property type="evidence" value="ECO:0007669"/>
    <property type="project" value="UniProtKB-KW"/>
</dbReference>
<evidence type="ECO:0000256" key="4">
    <source>
        <dbReference type="ARBA" id="ARBA00022741"/>
    </source>
</evidence>
<dbReference type="Gene3D" id="3.40.50.1440">
    <property type="entry name" value="Tubulin/FtsZ, GTPase domain"/>
    <property type="match status" value="1"/>
</dbReference>
<evidence type="ECO:0000256" key="7">
    <source>
        <dbReference type="ARBA" id="ARBA00023134"/>
    </source>
</evidence>
<dbReference type="Gene3D" id="1.10.287.600">
    <property type="entry name" value="Helix hairpin bin"/>
    <property type="match status" value="1"/>
</dbReference>
<keyword evidence="7 9" id="KW-0342">GTP-binding</keyword>
<dbReference type="PRINTS" id="PR01161">
    <property type="entry name" value="TUBULIN"/>
</dbReference>
<dbReference type="SUPFAM" id="SSF55307">
    <property type="entry name" value="Tubulin C-terminal domain-like"/>
    <property type="match status" value="1"/>
</dbReference>
<dbReference type="SMART" id="SM00864">
    <property type="entry name" value="Tubulin"/>
    <property type="match status" value="1"/>
</dbReference>
<dbReference type="SUPFAM" id="SSF52490">
    <property type="entry name" value="Tubulin nucleotide-binding domain-like"/>
    <property type="match status" value="1"/>
</dbReference>
<dbReference type="InterPro" id="IPR002452">
    <property type="entry name" value="Alpha_tubulin"/>
</dbReference>
<feature type="domain" description="Tubulin/FtsZ GTPase" evidence="10">
    <location>
        <begin position="43"/>
        <end position="241"/>
    </location>
</feature>
<dbReference type="Pfam" id="PF00091">
    <property type="entry name" value="Tubulin"/>
    <property type="match status" value="1"/>
</dbReference>
<evidence type="ECO:0000313" key="12">
    <source>
        <dbReference type="Proteomes" id="UP001295684"/>
    </source>
</evidence>
<evidence type="ECO:0000256" key="3">
    <source>
        <dbReference type="ARBA" id="ARBA00022701"/>
    </source>
</evidence>
<dbReference type="GO" id="GO:0007017">
    <property type="term" value="P:microtubule-based process"/>
    <property type="evidence" value="ECO:0007669"/>
    <property type="project" value="InterPro"/>
</dbReference>
<dbReference type="PROSITE" id="PS00227">
    <property type="entry name" value="TUBULIN"/>
    <property type="match status" value="1"/>
</dbReference>
<accession>A0AAD1X7S7</accession>
<evidence type="ECO:0000256" key="1">
    <source>
        <dbReference type="ARBA" id="ARBA00009636"/>
    </source>
</evidence>
<keyword evidence="2" id="KW-0963">Cytoplasm</keyword>
<evidence type="ECO:0000259" key="10">
    <source>
        <dbReference type="SMART" id="SM00864"/>
    </source>
</evidence>
<dbReference type="InterPro" id="IPR003008">
    <property type="entry name" value="Tubulin_FtsZ_GTPase"/>
</dbReference>
<protein>
    <recommendedName>
        <fullName evidence="9">Tubulin alpha chain</fullName>
    </recommendedName>
</protein>
<dbReference type="PANTHER" id="PTHR11588">
    <property type="entry name" value="TUBULIN"/>
    <property type="match status" value="1"/>
</dbReference>